<keyword evidence="2" id="KW-1185">Reference proteome</keyword>
<organism evidence="1 2">
    <name type="scientific">Protopolystoma xenopodis</name>
    <dbReference type="NCBI Taxonomy" id="117903"/>
    <lineage>
        <taxon>Eukaryota</taxon>
        <taxon>Metazoa</taxon>
        <taxon>Spiralia</taxon>
        <taxon>Lophotrochozoa</taxon>
        <taxon>Platyhelminthes</taxon>
        <taxon>Monogenea</taxon>
        <taxon>Polyopisthocotylea</taxon>
        <taxon>Polystomatidea</taxon>
        <taxon>Polystomatidae</taxon>
        <taxon>Protopolystoma</taxon>
    </lineage>
</organism>
<gene>
    <name evidence="1" type="ORF">PXEA_LOCUS13962</name>
</gene>
<name>A0A448WUE6_9PLAT</name>
<evidence type="ECO:0000313" key="2">
    <source>
        <dbReference type="Proteomes" id="UP000784294"/>
    </source>
</evidence>
<dbReference type="Proteomes" id="UP000784294">
    <property type="component" value="Unassembled WGS sequence"/>
</dbReference>
<accession>A0A448WUE6</accession>
<sequence length="199" mass="22394">MHLYASRLLTYTLSRRHTSLSPRAGLTHAPGLSTNHILVSLTSACHWISQTSAPHTKPLQLASAPIRRRPLRPAGSIFPWLHSPRADDSLRLFLRRDLSQSLTAPLLHQLLASARPTEDQKHLSPLTPFQQVTLQFRCISSSRYHAPRLFYTEPLGIDAMSRYRIADSDFSSASLRHVAHRLKAGSTVLAYVTKTRFIN</sequence>
<evidence type="ECO:0000313" key="1">
    <source>
        <dbReference type="EMBL" id="VEL20522.1"/>
    </source>
</evidence>
<reference evidence="1" key="1">
    <citation type="submission" date="2018-11" db="EMBL/GenBank/DDBJ databases">
        <authorList>
            <consortium name="Pathogen Informatics"/>
        </authorList>
    </citation>
    <scope>NUCLEOTIDE SEQUENCE</scope>
</reference>
<dbReference type="AlphaFoldDB" id="A0A448WUE6"/>
<dbReference type="EMBL" id="CAAALY010046850">
    <property type="protein sequence ID" value="VEL20522.1"/>
    <property type="molecule type" value="Genomic_DNA"/>
</dbReference>
<comment type="caution">
    <text evidence="1">The sequence shown here is derived from an EMBL/GenBank/DDBJ whole genome shotgun (WGS) entry which is preliminary data.</text>
</comment>
<proteinExistence type="predicted"/>
<protein>
    <submittedName>
        <fullName evidence="1">Uncharacterized protein</fullName>
    </submittedName>
</protein>